<dbReference type="GO" id="GO:0006508">
    <property type="term" value="P:proteolysis"/>
    <property type="evidence" value="ECO:0007669"/>
    <property type="project" value="UniProtKB-KW"/>
</dbReference>
<feature type="transmembrane region" description="Helical" evidence="1">
    <location>
        <begin position="153"/>
        <end position="173"/>
    </location>
</feature>
<keyword evidence="3" id="KW-0482">Metalloprotease</keyword>
<reference evidence="3 4" key="1">
    <citation type="submission" date="2020-02" db="EMBL/GenBank/DDBJ databases">
        <authorList>
            <person name="Kim Y.B."/>
            <person name="Roh S.W."/>
        </authorList>
    </citation>
    <scope>NUCLEOTIDE SEQUENCE [LARGE SCALE GENOMIC DNA]</scope>
    <source>
        <strain evidence="3 4">DSM 103574</strain>
    </source>
</reference>
<keyword evidence="1" id="KW-0812">Transmembrane</keyword>
<evidence type="ECO:0000259" key="2">
    <source>
        <dbReference type="Pfam" id="PF02517"/>
    </source>
</evidence>
<dbReference type="RefSeq" id="WP_163066240.1">
    <property type="nucleotide sequence ID" value="NZ_CP048649.1"/>
</dbReference>
<sequence>MGFTDAIWQPGYGIKSTLKIITFLFVPFYYGGVNKNIKLKSLFVFRRKGMIHGILMGAGVYAFILACYFTIGTFFNFSRVTEALNENMGVTRENFVFVAIYISFVNSLLEEFFFRGFVFTNLKRLGGRKSAYWISATAFGLYHIAMMRGWFSFWLFILLLMALVGAGIFFNWLNEKQENIYNSWFVHMSANFSINTVGFILFGIL</sequence>
<feature type="transmembrane region" description="Helical" evidence="1">
    <location>
        <begin position="53"/>
        <end position="75"/>
    </location>
</feature>
<dbReference type="GO" id="GO:0008237">
    <property type="term" value="F:metallopeptidase activity"/>
    <property type="evidence" value="ECO:0007669"/>
    <property type="project" value="UniProtKB-KW"/>
</dbReference>
<dbReference type="GO" id="GO:0004175">
    <property type="term" value="F:endopeptidase activity"/>
    <property type="evidence" value="ECO:0007669"/>
    <property type="project" value="UniProtKB-ARBA"/>
</dbReference>
<dbReference type="Pfam" id="PF02517">
    <property type="entry name" value="Rce1-like"/>
    <property type="match status" value="1"/>
</dbReference>
<dbReference type="InterPro" id="IPR003675">
    <property type="entry name" value="Rce1/LyrA-like_dom"/>
</dbReference>
<evidence type="ECO:0000313" key="3">
    <source>
        <dbReference type="EMBL" id="QIB69197.1"/>
    </source>
</evidence>
<feature type="transmembrane region" description="Helical" evidence="1">
    <location>
        <begin position="95"/>
        <end position="118"/>
    </location>
</feature>
<feature type="transmembrane region" description="Helical" evidence="1">
    <location>
        <begin position="130"/>
        <end position="147"/>
    </location>
</feature>
<feature type="transmembrane region" description="Helical" evidence="1">
    <location>
        <begin position="12"/>
        <end position="32"/>
    </location>
</feature>
<organism evidence="3 4">
    <name type="scientific">Aminipila butyrica</name>
    <dbReference type="NCBI Taxonomy" id="433296"/>
    <lineage>
        <taxon>Bacteria</taxon>
        <taxon>Bacillati</taxon>
        <taxon>Bacillota</taxon>
        <taxon>Clostridia</taxon>
        <taxon>Peptostreptococcales</taxon>
        <taxon>Anaerovoracaceae</taxon>
        <taxon>Aminipila</taxon>
    </lineage>
</organism>
<name>A0A858BUE3_9FIRM</name>
<evidence type="ECO:0000313" key="4">
    <source>
        <dbReference type="Proteomes" id="UP000466848"/>
    </source>
</evidence>
<feature type="transmembrane region" description="Helical" evidence="1">
    <location>
        <begin position="185"/>
        <end position="204"/>
    </location>
</feature>
<gene>
    <name evidence="3" type="ORF">Ami103574_07615</name>
</gene>
<proteinExistence type="predicted"/>
<dbReference type="KEGG" id="abut:Ami103574_07615"/>
<keyword evidence="4" id="KW-1185">Reference proteome</keyword>
<evidence type="ECO:0000256" key="1">
    <source>
        <dbReference type="SAM" id="Phobius"/>
    </source>
</evidence>
<feature type="domain" description="CAAX prenyl protease 2/Lysostaphin resistance protein A-like" evidence="2">
    <location>
        <begin position="94"/>
        <end position="192"/>
    </location>
</feature>
<dbReference type="GO" id="GO:0080120">
    <property type="term" value="P:CAAX-box protein maturation"/>
    <property type="evidence" value="ECO:0007669"/>
    <property type="project" value="UniProtKB-ARBA"/>
</dbReference>
<keyword evidence="1" id="KW-1133">Transmembrane helix</keyword>
<dbReference type="EMBL" id="CP048649">
    <property type="protein sequence ID" value="QIB69197.1"/>
    <property type="molecule type" value="Genomic_DNA"/>
</dbReference>
<dbReference type="AlphaFoldDB" id="A0A858BUE3"/>
<keyword evidence="1" id="KW-0472">Membrane</keyword>
<accession>A0A858BUE3</accession>
<keyword evidence="3" id="KW-0378">Hydrolase</keyword>
<protein>
    <submittedName>
        <fullName evidence="3">CPBP family intramembrane metalloprotease</fullName>
    </submittedName>
</protein>
<dbReference type="Proteomes" id="UP000466848">
    <property type="component" value="Chromosome"/>
</dbReference>
<keyword evidence="3" id="KW-0645">Protease</keyword>